<gene>
    <name evidence="1" type="ORF">SAMN05421867_107118</name>
</gene>
<dbReference type="AlphaFoldDB" id="A0A1I0YEM0"/>
<protein>
    <recommendedName>
        <fullName evidence="3">PGAP1-like protein</fullName>
    </recommendedName>
</protein>
<dbReference type="Proteomes" id="UP000199012">
    <property type="component" value="Unassembled WGS sequence"/>
</dbReference>
<organism evidence="1 2">
    <name type="scientific">Cellulomonas marina</name>
    <dbReference type="NCBI Taxonomy" id="988821"/>
    <lineage>
        <taxon>Bacteria</taxon>
        <taxon>Bacillati</taxon>
        <taxon>Actinomycetota</taxon>
        <taxon>Actinomycetes</taxon>
        <taxon>Micrococcales</taxon>
        <taxon>Cellulomonadaceae</taxon>
        <taxon>Cellulomonas</taxon>
    </lineage>
</organism>
<dbReference type="STRING" id="988821.SAMN05421867_107118"/>
<evidence type="ECO:0000313" key="1">
    <source>
        <dbReference type="EMBL" id="SFB11825.1"/>
    </source>
</evidence>
<proteinExistence type="predicted"/>
<sequence>MAVVAGVAVTEGAAAGRVVTGSVGTAGVVRPGPVEVLGGTGPTVADLALLAVVAARLDGVAADLRRAAAALDAADRALADPGPPAGWPGGIPSGALAGRATIAAAAAPPRGAAALARSAEALAADLRQVRVSYAAADDGVRRALLALRAQVAAARALLPLDGAGTGRGEAWTALVGGGLPVAAVTVLGQVVGGPGGVPVAAGRLAGLVDGPGGDGVVVRPVVDPPQVPAPRDAAGVLAAVGAVASGWACRPGARAVVGLQRLDHPDGGRAWLLLVPGTVEWRPGTSVPADLTSDLQLVAGRSDPLTAGALAVLAGAGVGPDEPVLLAGHSQGGLVVQAVAGAAAGTYAVRGVLTAGSPDVPRALPPGVPVRHYRHPTDPVPQLDGLPDVVGGDVTVVRRDPGLPASRAHGLGAYVATARAAEALGPDPRTAAVDAALAAVLGPAGTTATTTVVELARPPEDR</sequence>
<evidence type="ECO:0008006" key="3">
    <source>
        <dbReference type="Google" id="ProtNLM"/>
    </source>
</evidence>
<dbReference type="SUPFAM" id="SSF53474">
    <property type="entry name" value="alpha/beta-Hydrolases"/>
    <property type="match status" value="1"/>
</dbReference>
<accession>A0A1I0YEM0</accession>
<dbReference type="InterPro" id="IPR029058">
    <property type="entry name" value="AB_hydrolase_fold"/>
</dbReference>
<evidence type="ECO:0000313" key="2">
    <source>
        <dbReference type="Proteomes" id="UP000199012"/>
    </source>
</evidence>
<keyword evidence="2" id="KW-1185">Reference proteome</keyword>
<dbReference type="EMBL" id="FOKA01000007">
    <property type="protein sequence ID" value="SFB11825.1"/>
    <property type="molecule type" value="Genomic_DNA"/>
</dbReference>
<reference evidence="1 2" key="1">
    <citation type="submission" date="2016-10" db="EMBL/GenBank/DDBJ databases">
        <authorList>
            <person name="de Groot N.N."/>
        </authorList>
    </citation>
    <scope>NUCLEOTIDE SEQUENCE [LARGE SCALE GENOMIC DNA]</scope>
    <source>
        <strain evidence="1 2">CGMCC 4.6945</strain>
    </source>
</reference>
<name>A0A1I0YEM0_9CELL</name>